<dbReference type="InterPro" id="IPR051454">
    <property type="entry name" value="RNA/ubiquinone_mod_enzymes"/>
</dbReference>
<dbReference type="Proteomes" id="UP000180254">
    <property type="component" value="Unassembled WGS sequence"/>
</dbReference>
<sequence>MVNKVELLAPAGSMDALKAAVENGADAVYLGGRCFNARQYASNFGEEELEEAVRYAHKRGVRIYVTMNISLKQEELKDVDDYLKSLYEMGIDAIIVQDLGLLKLVKERYPDFPVHASTQMTVHNSYGVANLKSAGCSRVVLARELSYNEISEIAEKTDLELEVFVHGALCVSYSGQCLMSSMIGGRSGNRGTCAQTCRMPFSIERSRDGKHLEASGEYLLSPKDLNTLEDIGRLIDIGVKSFKIEGRMKKPEYVAIVVSKYRKAIDSYIAGNGETASAEDNHELAQMFNRGFTKGLLGGDFGESFISIEKPSNRGIYLGEALSVQGRNVTVKLETDVALQDGLGIDNGSGESKSATVDRIYMKRKAIESASKGEIVALDLYAKVSSGDKLYKIYDKKLADRAKETFQDIEQEKLGLDLELEIAIGERPVLKTVYGGELVTVEADRLAELGVKSSLTKEKVTEQIGKFGNSDYEMKSLELSLQDGSFLPLSVLNELRRKLSEELDSRRIKLENRQRDAVNPFDGYEFKEHSYSGTKLSAKLGKLSQAKYLDCEKLSRVYLPIEEGTESVAKELKSEGVEVYVYTDRIVRDSEFKSLKQNLSKLGESIDGVMCGNIGALEFVSSEMPGMGLCTDLGLNVFNSESAKYLERFGASGVTISPELNFKEIEELTESYGFEYEAIVYGYLPLMTMVHCPMSLVKKCGSNRDCERCEFKSGYELSDRKNMKFKIQRVKDITTIYNGQRLFIPEHIGKLESAEISYARLDFTDEREEISEILDIYHSALEGVADRQSVERYKEELGDKAAFTKGHYFRGTI</sequence>
<dbReference type="GO" id="GO:0006508">
    <property type="term" value="P:proteolysis"/>
    <property type="evidence" value="ECO:0007669"/>
    <property type="project" value="UniProtKB-KW"/>
</dbReference>
<gene>
    <name evidence="2" type="primary">ydcP_1</name>
    <name evidence="2" type="ORF">EUAN_00090</name>
</gene>
<evidence type="ECO:0000259" key="1">
    <source>
        <dbReference type="Pfam" id="PF12392"/>
    </source>
</evidence>
<reference evidence="2 3" key="1">
    <citation type="submission" date="2016-09" db="EMBL/GenBank/DDBJ databases">
        <title>Genome sequence of Eubacterium angustum.</title>
        <authorList>
            <person name="Poehlein A."/>
            <person name="Daniel R."/>
        </authorList>
    </citation>
    <scope>NUCLEOTIDE SEQUENCE [LARGE SCALE GENOMIC DNA]</scope>
    <source>
        <strain evidence="2 3">DSM 1989</strain>
    </source>
</reference>
<feature type="domain" description="Peptidase U32 collagenase" evidence="1">
    <location>
        <begin position="390"/>
        <end position="507"/>
    </location>
</feature>
<dbReference type="GO" id="GO:0008233">
    <property type="term" value="F:peptidase activity"/>
    <property type="evidence" value="ECO:0007669"/>
    <property type="project" value="UniProtKB-KW"/>
</dbReference>
<comment type="caution">
    <text evidence="2">The sequence shown here is derived from an EMBL/GenBank/DDBJ whole genome shotgun (WGS) entry which is preliminary data.</text>
</comment>
<accession>A0A1S1VAH0</accession>
<dbReference type="Pfam" id="PF01136">
    <property type="entry name" value="Peptidase_U32"/>
    <property type="match status" value="2"/>
</dbReference>
<dbReference type="EC" id="3.4.-.-" evidence="2"/>
<dbReference type="PANTHER" id="PTHR30217:SF10">
    <property type="entry name" value="23S RRNA 5-HYDROXYCYTIDINE C2501 SYNTHASE"/>
    <property type="match status" value="1"/>
</dbReference>
<evidence type="ECO:0000313" key="3">
    <source>
        <dbReference type="Proteomes" id="UP000180254"/>
    </source>
</evidence>
<dbReference type="EMBL" id="MKIE01000001">
    <property type="protein sequence ID" value="OHW63147.1"/>
    <property type="molecule type" value="Genomic_DNA"/>
</dbReference>
<proteinExistence type="predicted"/>
<dbReference type="AlphaFoldDB" id="A0A1S1VAH0"/>
<protein>
    <submittedName>
        <fullName evidence="2">Putative protease YdcP</fullName>
        <ecNumber evidence="2">3.4.-.-</ecNumber>
    </submittedName>
</protein>
<evidence type="ECO:0000313" key="2">
    <source>
        <dbReference type="EMBL" id="OHW63147.1"/>
    </source>
</evidence>
<dbReference type="Pfam" id="PF12392">
    <property type="entry name" value="DUF3656"/>
    <property type="match status" value="1"/>
</dbReference>
<dbReference type="SUPFAM" id="SSF51395">
    <property type="entry name" value="FMN-linked oxidoreductases"/>
    <property type="match status" value="1"/>
</dbReference>
<keyword evidence="3" id="KW-1185">Reference proteome</keyword>
<dbReference type="RefSeq" id="WP_071060436.1">
    <property type="nucleotide sequence ID" value="NZ_MKIE01000001.1"/>
</dbReference>
<dbReference type="InterPro" id="IPR020988">
    <property type="entry name" value="Pept_U32_collagenase"/>
</dbReference>
<dbReference type="InterPro" id="IPR001539">
    <property type="entry name" value="Peptidase_U32"/>
</dbReference>
<dbReference type="STRING" id="39480.EUAN_00090"/>
<name>A0A1S1VAH0_9FIRM</name>
<keyword evidence="2" id="KW-0645">Protease</keyword>
<dbReference type="PROSITE" id="PS01276">
    <property type="entry name" value="PEPTIDASE_U32"/>
    <property type="match status" value="1"/>
</dbReference>
<organism evidence="2 3">
    <name type="scientific">Andreesenia angusta</name>
    <dbReference type="NCBI Taxonomy" id="39480"/>
    <lineage>
        <taxon>Bacteria</taxon>
        <taxon>Bacillati</taxon>
        <taxon>Bacillota</taxon>
        <taxon>Tissierellia</taxon>
        <taxon>Tissierellales</taxon>
        <taxon>Gottschalkiaceae</taxon>
        <taxon>Andreesenia</taxon>
    </lineage>
</organism>
<dbReference type="OrthoDB" id="9807498at2"/>
<keyword evidence="2" id="KW-0378">Hydrolase</keyword>
<dbReference type="PANTHER" id="PTHR30217">
    <property type="entry name" value="PEPTIDASE U32 FAMILY"/>
    <property type="match status" value="1"/>
</dbReference>